<evidence type="ECO:0000313" key="4">
    <source>
        <dbReference type="Proteomes" id="UP000183299"/>
    </source>
</evidence>
<dbReference type="InterPro" id="IPR029044">
    <property type="entry name" value="Nucleotide-diphossugar_trans"/>
</dbReference>
<keyword evidence="1" id="KW-0472">Membrane</keyword>
<dbReference type="GeneID" id="98666427"/>
<feature type="domain" description="Glycosyltransferase 2-like" evidence="2">
    <location>
        <begin position="11"/>
        <end position="156"/>
    </location>
</feature>
<gene>
    <name evidence="3" type="ORF">SAMN04488138_11668</name>
</gene>
<dbReference type="Pfam" id="PF00535">
    <property type="entry name" value="Glycos_transf_2"/>
    <property type="match status" value="1"/>
</dbReference>
<dbReference type="Gene3D" id="3.90.550.10">
    <property type="entry name" value="Spore Coat Polysaccharide Biosynthesis Protein SpsA, Chain A"/>
    <property type="match status" value="1"/>
</dbReference>
<reference evidence="3 4" key="1">
    <citation type="submission" date="2016-10" db="EMBL/GenBank/DDBJ databases">
        <authorList>
            <person name="de Groot N.N."/>
        </authorList>
    </citation>
    <scope>NUCLEOTIDE SEQUENCE [LARGE SCALE GENOMIC DNA]</scope>
    <source>
        <strain evidence="3 4">CGMCC 1.8891</strain>
    </source>
</reference>
<sequence length="315" mass="35304">MGEGLLSGVAVCICTYKRPEMLAACLKSVGRLQRPDDMRSVVIVIDNEDSEQTREIVRAANANSNIPIECHTEKQRGLCFARNAALSQALEWHADQIVFMDDDQTVPPDWLIAMLHAQKVTGAMVIQSSIEFRKVGGTLIKVAQRQWQHDLPQAYSGGVLLASELVRPDGYSLRFDERFNLSGGEDRWFFLQAKAVGAKIVLTPEAIITEHVIDQKDKLSVLFKRRFDAYRVASLQDLEMLGPRETYLRVARFAPLAFYKGISSLILSGIILPFNRRYARKKIRKATSAISESVGAFSGLWGRRLPNSYSTTIGR</sequence>
<dbReference type="RefSeq" id="WP_066600883.1">
    <property type="nucleotide sequence ID" value="NZ_FORY01000016.1"/>
</dbReference>
<keyword evidence="3" id="KW-0808">Transferase</keyword>
<evidence type="ECO:0000256" key="1">
    <source>
        <dbReference type="SAM" id="Phobius"/>
    </source>
</evidence>
<dbReference type="EMBL" id="FORY01000016">
    <property type="protein sequence ID" value="SFJ96603.1"/>
    <property type="molecule type" value="Genomic_DNA"/>
</dbReference>
<dbReference type="InterPro" id="IPR001173">
    <property type="entry name" value="Glyco_trans_2-like"/>
</dbReference>
<keyword evidence="1" id="KW-1133">Transmembrane helix</keyword>
<dbReference type="InterPro" id="IPR050834">
    <property type="entry name" value="Glycosyltransf_2"/>
</dbReference>
<protein>
    <submittedName>
        <fullName evidence="3">Glycosyltransferase involved in cell wall bisynthesis</fullName>
    </submittedName>
</protein>
<dbReference type="SUPFAM" id="SSF53448">
    <property type="entry name" value="Nucleotide-diphospho-sugar transferases"/>
    <property type="match status" value="1"/>
</dbReference>
<proteinExistence type="predicted"/>
<keyword evidence="1" id="KW-0812">Transmembrane</keyword>
<accession>A0A1I3VNP3</accession>
<dbReference type="STRING" id="576117.SAMN04488138_11668"/>
<evidence type="ECO:0000313" key="3">
    <source>
        <dbReference type="EMBL" id="SFJ96603.1"/>
    </source>
</evidence>
<keyword evidence="4" id="KW-1185">Reference proteome</keyword>
<name>A0A1I3VNP3_9RHOB</name>
<organism evidence="3 4">
    <name type="scientific">Celeribacter halophilus</name>
    <dbReference type="NCBI Taxonomy" id="576117"/>
    <lineage>
        <taxon>Bacteria</taxon>
        <taxon>Pseudomonadati</taxon>
        <taxon>Pseudomonadota</taxon>
        <taxon>Alphaproteobacteria</taxon>
        <taxon>Rhodobacterales</taxon>
        <taxon>Roseobacteraceae</taxon>
        <taxon>Celeribacter</taxon>
    </lineage>
</organism>
<dbReference type="GO" id="GO:0016740">
    <property type="term" value="F:transferase activity"/>
    <property type="evidence" value="ECO:0007669"/>
    <property type="project" value="UniProtKB-KW"/>
</dbReference>
<dbReference type="AlphaFoldDB" id="A0A1I3VNP3"/>
<evidence type="ECO:0000259" key="2">
    <source>
        <dbReference type="Pfam" id="PF00535"/>
    </source>
</evidence>
<dbReference type="CDD" id="cd00761">
    <property type="entry name" value="Glyco_tranf_GTA_type"/>
    <property type="match status" value="1"/>
</dbReference>
<dbReference type="PANTHER" id="PTHR43685">
    <property type="entry name" value="GLYCOSYLTRANSFERASE"/>
    <property type="match status" value="1"/>
</dbReference>
<dbReference type="PANTHER" id="PTHR43685:SF11">
    <property type="entry name" value="GLYCOSYLTRANSFERASE TAGX-RELATED"/>
    <property type="match status" value="1"/>
</dbReference>
<dbReference type="OrthoDB" id="6116224at2"/>
<dbReference type="Proteomes" id="UP000183299">
    <property type="component" value="Unassembled WGS sequence"/>
</dbReference>
<feature type="transmembrane region" description="Helical" evidence="1">
    <location>
        <begin position="256"/>
        <end position="275"/>
    </location>
</feature>